<dbReference type="OrthoDB" id="6768517at2759"/>
<dbReference type="GO" id="GO:0003676">
    <property type="term" value="F:nucleic acid binding"/>
    <property type="evidence" value="ECO:0007669"/>
    <property type="project" value="InterPro"/>
</dbReference>
<feature type="compositionally biased region" description="Polar residues" evidence="1">
    <location>
        <begin position="381"/>
        <end position="392"/>
    </location>
</feature>
<evidence type="ECO:0000313" key="4">
    <source>
        <dbReference type="Proteomes" id="UP000801492"/>
    </source>
</evidence>
<accession>A0A8K0G2Y8</accession>
<feature type="domain" description="DDE-1" evidence="2">
    <location>
        <begin position="92"/>
        <end position="212"/>
    </location>
</feature>
<dbReference type="InterPro" id="IPR004875">
    <property type="entry name" value="DDE_SF_endonuclease_dom"/>
</dbReference>
<dbReference type="AlphaFoldDB" id="A0A8K0G2Y8"/>
<dbReference type="Proteomes" id="UP000801492">
    <property type="component" value="Unassembled WGS sequence"/>
</dbReference>
<protein>
    <recommendedName>
        <fullName evidence="2">DDE-1 domain-containing protein</fullName>
    </recommendedName>
</protein>
<dbReference type="Pfam" id="PF03184">
    <property type="entry name" value="DDE_1"/>
    <property type="match status" value="1"/>
</dbReference>
<comment type="caution">
    <text evidence="3">The sequence shown here is derived from an EMBL/GenBank/DDBJ whole genome shotgun (WGS) entry which is preliminary data.</text>
</comment>
<dbReference type="EMBL" id="VTPC01062425">
    <property type="protein sequence ID" value="KAF2889800.1"/>
    <property type="molecule type" value="Genomic_DNA"/>
</dbReference>
<keyword evidence="4" id="KW-1185">Reference proteome</keyword>
<evidence type="ECO:0000259" key="2">
    <source>
        <dbReference type="Pfam" id="PF03184"/>
    </source>
</evidence>
<evidence type="ECO:0000313" key="3">
    <source>
        <dbReference type="EMBL" id="KAF2889800.1"/>
    </source>
</evidence>
<gene>
    <name evidence="3" type="ORF">ILUMI_16373</name>
</gene>
<feature type="region of interest" description="Disordered" evidence="1">
    <location>
        <begin position="343"/>
        <end position="425"/>
    </location>
</feature>
<sequence length="425" mass="49665">MKIVSKAIASVTDVNIRNWFGNLKKYLEEENALDILHDPVGIYNADETGVQLYPKTRKVLGPKKFKNFYDIAIGQEKQLITVLNQFIVGRSHSGWMVGPIFLEYIANGFYQWLIENEIKFSVLFLTNGHKSHINPELTEFCVQKQILPYCLFPNATRILQPCDVGIFRFFKQAWRKRYQIYKQRSNRTSIKATFAPVFYKAFTDACKPNIIRNAFRCCGLYLFNVNKVDFFKYTNNRSREADLVVANISNNNTDSDRFLRTLENELSPATLKRYKLAAKLETEVKMINYLKFGINTGNSILQNQMKSALIQRKKQKKSKSKGEYNLQDLLSQLPKQWKQFYKGKDKEKKQLEGEQNNKNQQREINRKLKLERKKGMKTSKLDSNSECENMTDASEKESEKKHHNRKKSKHSETKTENEELSSPTR</sequence>
<evidence type="ECO:0000256" key="1">
    <source>
        <dbReference type="SAM" id="MobiDB-lite"/>
    </source>
</evidence>
<reference evidence="3" key="1">
    <citation type="submission" date="2019-08" db="EMBL/GenBank/DDBJ databases">
        <title>The genome of the North American firefly Photinus pyralis.</title>
        <authorList>
            <consortium name="Photinus pyralis genome working group"/>
            <person name="Fallon T.R."/>
            <person name="Sander Lower S.E."/>
            <person name="Weng J.-K."/>
        </authorList>
    </citation>
    <scope>NUCLEOTIDE SEQUENCE</scope>
    <source>
        <strain evidence="3">TRF0915ILg1</strain>
        <tissue evidence="3">Whole body</tissue>
    </source>
</reference>
<name>A0A8K0G2Y8_IGNLU</name>
<feature type="compositionally biased region" description="Basic and acidic residues" evidence="1">
    <location>
        <begin position="343"/>
        <end position="352"/>
    </location>
</feature>
<proteinExistence type="predicted"/>
<organism evidence="3 4">
    <name type="scientific">Ignelater luminosus</name>
    <name type="common">Cucubano</name>
    <name type="synonym">Pyrophorus luminosus</name>
    <dbReference type="NCBI Taxonomy" id="2038154"/>
    <lineage>
        <taxon>Eukaryota</taxon>
        <taxon>Metazoa</taxon>
        <taxon>Ecdysozoa</taxon>
        <taxon>Arthropoda</taxon>
        <taxon>Hexapoda</taxon>
        <taxon>Insecta</taxon>
        <taxon>Pterygota</taxon>
        <taxon>Neoptera</taxon>
        <taxon>Endopterygota</taxon>
        <taxon>Coleoptera</taxon>
        <taxon>Polyphaga</taxon>
        <taxon>Elateriformia</taxon>
        <taxon>Elateroidea</taxon>
        <taxon>Elateridae</taxon>
        <taxon>Agrypninae</taxon>
        <taxon>Pyrophorini</taxon>
        <taxon>Ignelater</taxon>
    </lineage>
</organism>